<dbReference type="RefSeq" id="XP_022493896.1">
    <property type="nucleotide sequence ID" value="XM_022626708.1"/>
</dbReference>
<protein>
    <recommendedName>
        <fullName evidence="6">Major facilitator superfamily (MFS) profile domain-containing protein</fullName>
    </recommendedName>
</protein>
<evidence type="ECO:0000256" key="2">
    <source>
        <dbReference type="ARBA" id="ARBA00022692"/>
    </source>
</evidence>
<proteinExistence type="predicted"/>
<reference evidence="7 8" key="1">
    <citation type="journal article" date="2016" name="Sci. Rep.">
        <title>Penicillium arizonense, a new, genome sequenced fungal species, reveals a high chemical diversity in secreted metabolites.</title>
        <authorList>
            <person name="Grijseels S."/>
            <person name="Nielsen J.C."/>
            <person name="Randelovic M."/>
            <person name="Nielsen J."/>
            <person name="Nielsen K.F."/>
            <person name="Workman M."/>
            <person name="Frisvad J.C."/>
        </authorList>
    </citation>
    <scope>NUCLEOTIDE SEQUENCE [LARGE SCALE GENOMIC DNA]</scope>
    <source>
        <strain evidence="7 8">CBS 141311</strain>
    </source>
</reference>
<feature type="transmembrane region" description="Helical" evidence="5">
    <location>
        <begin position="282"/>
        <end position="301"/>
    </location>
</feature>
<dbReference type="GO" id="GO:0005886">
    <property type="term" value="C:plasma membrane"/>
    <property type="evidence" value="ECO:0007669"/>
    <property type="project" value="TreeGrafter"/>
</dbReference>
<dbReference type="AlphaFoldDB" id="A0A1F5LZ52"/>
<comment type="subcellular location">
    <subcellularLocation>
        <location evidence="1">Membrane</location>
        <topology evidence="1">Multi-pass membrane protein</topology>
    </subcellularLocation>
</comment>
<evidence type="ECO:0000256" key="5">
    <source>
        <dbReference type="SAM" id="Phobius"/>
    </source>
</evidence>
<organism evidence="7 8">
    <name type="scientific">Penicillium arizonense</name>
    <dbReference type="NCBI Taxonomy" id="1835702"/>
    <lineage>
        <taxon>Eukaryota</taxon>
        <taxon>Fungi</taxon>
        <taxon>Dikarya</taxon>
        <taxon>Ascomycota</taxon>
        <taxon>Pezizomycotina</taxon>
        <taxon>Eurotiomycetes</taxon>
        <taxon>Eurotiomycetidae</taxon>
        <taxon>Eurotiales</taxon>
        <taxon>Aspergillaceae</taxon>
        <taxon>Penicillium</taxon>
    </lineage>
</organism>
<dbReference type="PANTHER" id="PTHR23508">
    <property type="entry name" value="CARBOXYLIC ACID TRANSPORTER PROTEIN HOMOLOG"/>
    <property type="match status" value="1"/>
</dbReference>
<feature type="transmembrane region" description="Helical" evidence="5">
    <location>
        <begin position="406"/>
        <end position="427"/>
    </location>
</feature>
<dbReference type="SUPFAM" id="SSF103473">
    <property type="entry name" value="MFS general substrate transporter"/>
    <property type="match status" value="1"/>
</dbReference>
<dbReference type="PROSITE" id="PS50850">
    <property type="entry name" value="MFS"/>
    <property type="match status" value="1"/>
</dbReference>
<keyword evidence="8" id="KW-1185">Reference proteome</keyword>
<dbReference type="Gene3D" id="1.20.1250.20">
    <property type="entry name" value="MFS general substrate transporter like domains"/>
    <property type="match status" value="2"/>
</dbReference>
<dbReference type="Proteomes" id="UP000177622">
    <property type="component" value="Unassembled WGS sequence"/>
</dbReference>
<dbReference type="Pfam" id="PF07690">
    <property type="entry name" value="MFS_1"/>
    <property type="match status" value="1"/>
</dbReference>
<dbReference type="GeneID" id="34571442"/>
<gene>
    <name evidence="7" type="ORF">PENARI_c001G07333</name>
</gene>
<evidence type="ECO:0000313" key="7">
    <source>
        <dbReference type="EMBL" id="OGE58473.1"/>
    </source>
</evidence>
<keyword evidence="3 5" id="KW-1133">Transmembrane helix</keyword>
<sequence>MGFAQEVANFPREIGKAFALNRKQALVFLTCWWCWTLGSMNFYLLPYTQPAVAKTLGVETSKIAEANTTTMLSRAIGAAIFGVLSDQYGRKIPLVVDLVLMGVFTLSSGFVHTYGQFVAVRFLFGITYGALYGVSMAAVLEAVPREARGVVAGFTQQGFGAGNMIASGLHLAMESYGWRSLYYVGAGLTLTAVGLRIICPDYSVVTEAIRENEDILQPTLSPTGATLPFWVKFRYAITHHWPIFIYCTVLTACFNTLGHGHMDVYPSFLETQRGLSIRHETYVTVILQCGGIIGGLVGGYLARYSPKWVPFGFAIVLAPLLPALILPTKWQYLAVGSFFFEFCYGAAIGTVGNILQMVCPHPGIRGAFGGVTYNLGNAISSVAPTIETRLGDNLPTKSGIPDYGRIILILVGIAIGLLSLTLACMPIKNVNLEWDQEDPNQTIPAYEAPAKTIEHNQGHIERAHDIETGAILKRDEQAGVEYMEMSPTQK</sequence>
<feature type="transmembrane region" description="Helical" evidence="5">
    <location>
        <begin position="332"/>
        <end position="355"/>
    </location>
</feature>
<dbReference type="GO" id="GO:0035879">
    <property type="term" value="P:plasma membrane lactate transport"/>
    <property type="evidence" value="ECO:0007669"/>
    <property type="project" value="TreeGrafter"/>
</dbReference>
<feature type="transmembrane region" description="Helical" evidence="5">
    <location>
        <begin position="243"/>
        <end position="262"/>
    </location>
</feature>
<comment type="caution">
    <text evidence="7">The sequence shown here is derived from an EMBL/GenBank/DDBJ whole genome shotgun (WGS) entry which is preliminary data.</text>
</comment>
<evidence type="ECO:0000256" key="3">
    <source>
        <dbReference type="ARBA" id="ARBA00022989"/>
    </source>
</evidence>
<keyword evidence="2 5" id="KW-0812">Transmembrane</keyword>
<evidence type="ECO:0000256" key="1">
    <source>
        <dbReference type="ARBA" id="ARBA00004141"/>
    </source>
</evidence>
<dbReference type="OrthoDB" id="5296287at2759"/>
<feature type="transmembrane region" description="Helical" evidence="5">
    <location>
        <begin position="308"/>
        <end position="326"/>
    </location>
</feature>
<evidence type="ECO:0000313" key="8">
    <source>
        <dbReference type="Proteomes" id="UP000177622"/>
    </source>
</evidence>
<accession>A0A1F5LZ52</accession>
<feature type="transmembrane region" description="Helical" evidence="5">
    <location>
        <begin position="118"/>
        <end position="140"/>
    </location>
</feature>
<feature type="transmembrane region" description="Helical" evidence="5">
    <location>
        <begin position="92"/>
        <end position="112"/>
    </location>
</feature>
<dbReference type="GO" id="GO:0015355">
    <property type="term" value="F:secondary active monocarboxylate transmembrane transporter activity"/>
    <property type="evidence" value="ECO:0007669"/>
    <property type="project" value="TreeGrafter"/>
</dbReference>
<dbReference type="PANTHER" id="PTHR23508:SF10">
    <property type="entry name" value="CARBOXYLIC ACID TRANSPORTER PROTEIN HOMOLOG"/>
    <property type="match status" value="1"/>
</dbReference>
<feature type="transmembrane region" description="Helical" evidence="5">
    <location>
        <begin position="367"/>
        <end position="386"/>
    </location>
</feature>
<name>A0A1F5LZ52_PENAI</name>
<dbReference type="EMBL" id="LXJU01000001">
    <property type="protein sequence ID" value="OGE58473.1"/>
    <property type="molecule type" value="Genomic_DNA"/>
</dbReference>
<feature type="transmembrane region" description="Helical" evidence="5">
    <location>
        <begin position="66"/>
        <end position="85"/>
    </location>
</feature>
<feature type="transmembrane region" description="Helical" evidence="5">
    <location>
        <begin position="25"/>
        <end position="46"/>
    </location>
</feature>
<keyword evidence="4 5" id="KW-0472">Membrane</keyword>
<dbReference type="InterPro" id="IPR036259">
    <property type="entry name" value="MFS_trans_sf"/>
</dbReference>
<dbReference type="InterPro" id="IPR020846">
    <property type="entry name" value="MFS_dom"/>
</dbReference>
<evidence type="ECO:0000256" key="4">
    <source>
        <dbReference type="ARBA" id="ARBA00023136"/>
    </source>
</evidence>
<dbReference type="InterPro" id="IPR011701">
    <property type="entry name" value="MFS"/>
</dbReference>
<evidence type="ECO:0000259" key="6">
    <source>
        <dbReference type="PROSITE" id="PS50850"/>
    </source>
</evidence>
<dbReference type="CDD" id="cd17316">
    <property type="entry name" value="MFS_SV2_like"/>
    <property type="match status" value="1"/>
</dbReference>
<feature type="domain" description="Major facilitator superfamily (MFS) profile" evidence="6">
    <location>
        <begin position="27"/>
        <end position="429"/>
    </location>
</feature>